<organism evidence="1">
    <name type="scientific">Acinetobacter baumannii</name>
    <dbReference type="NCBI Taxonomy" id="470"/>
    <lineage>
        <taxon>Bacteria</taxon>
        <taxon>Pseudomonadati</taxon>
        <taxon>Pseudomonadota</taxon>
        <taxon>Gammaproteobacteria</taxon>
        <taxon>Moraxellales</taxon>
        <taxon>Moraxellaceae</taxon>
        <taxon>Acinetobacter</taxon>
        <taxon>Acinetobacter calcoaceticus/baumannii complex</taxon>
    </lineage>
</organism>
<dbReference type="EMBL" id="VMAF01000183">
    <property type="protein sequence ID" value="MDR8433264.1"/>
    <property type="molecule type" value="Genomic_DNA"/>
</dbReference>
<reference evidence="1" key="1">
    <citation type="submission" date="2019-07" db="EMBL/GenBank/DDBJ databases">
        <title>Biological characteristics of mucoid Acinetobacter baumannii from a general hospital in China.</title>
        <authorList>
            <person name="Hua X."/>
            <person name="Yu Y."/>
        </authorList>
    </citation>
    <scope>NUCLEOTIDE SEQUENCE</scope>
    <source>
        <strain evidence="1">N8</strain>
    </source>
</reference>
<accession>A0ABD5DSN5</accession>
<proteinExistence type="predicted"/>
<protein>
    <submittedName>
        <fullName evidence="1">Uncharacterized protein</fullName>
    </submittedName>
</protein>
<sequence length="69" mass="7828">VLGDDFIRVQMYDSLVDSSSSSSPKIIRLTKEGAERFHSALKVKIDQSNDKENQEGNKINDILFEELEV</sequence>
<gene>
    <name evidence="1" type="ORF">FPK63_19685</name>
</gene>
<dbReference type="AlphaFoldDB" id="A0ABD5DSN5"/>
<feature type="non-terminal residue" evidence="1">
    <location>
        <position position="1"/>
    </location>
</feature>
<name>A0ABD5DSN5_ACIBA</name>
<comment type="caution">
    <text evidence="1">The sequence shown here is derived from an EMBL/GenBank/DDBJ whole genome shotgun (WGS) entry which is preliminary data.</text>
</comment>
<evidence type="ECO:0000313" key="1">
    <source>
        <dbReference type="EMBL" id="MDR8433264.1"/>
    </source>
</evidence>